<dbReference type="InterPro" id="IPR011257">
    <property type="entry name" value="DNA_glycosylase"/>
</dbReference>
<keyword evidence="8 10" id="KW-0234">DNA repair</keyword>
<evidence type="ECO:0000256" key="3">
    <source>
        <dbReference type="ARBA" id="ARBA00022723"/>
    </source>
</evidence>
<proteinExistence type="inferred from homology"/>
<keyword evidence="9 10" id="KW-0326">Glycosidase</keyword>
<name>A0ABW9M7I8_9FIRM</name>
<feature type="domain" description="HhH-GPD" evidence="11">
    <location>
        <begin position="40"/>
        <end position="187"/>
    </location>
</feature>
<keyword evidence="12" id="KW-0540">Nuclease</keyword>
<dbReference type="InterPro" id="IPR004036">
    <property type="entry name" value="Endonuclease-III-like_CS2"/>
</dbReference>
<comment type="catalytic activity">
    <reaction evidence="10">
        <text>2'-deoxyribonucleotide-(2'-deoxyribose 5'-phosphate)-2'-deoxyribonucleotide-DNA = a 3'-end 2'-deoxyribonucleotide-(2,3-dehydro-2,3-deoxyribose 5'-phosphate)-DNA + a 5'-end 5'-phospho-2'-deoxyribonucleoside-DNA + H(+)</text>
        <dbReference type="Rhea" id="RHEA:66592"/>
        <dbReference type="Rhea" id="RHEA-COMP:13180"/>
        <dbReference type="Rhea" id="RHEA-COMP:16897"/>
        <dbReference type="Rhea" id="RHEA-COMP:17067"/>
        <dbReference type="ChEBI" id="CHEBI:15378"/>
        <dbReference type="ChEBI" id="CHEBI:136412"/>
        <dbReference type="ChEBI" id="CHEBI:157695"/>
        <dbReference type="ChEBI" id="CHEBI:167181"/>
        <dbReference type="EC" id="4.2.99.18"/>
    </reaction>
</comment>
<keyword evidence="2 10" id="KW-0004">4Fe-4S</keyword>
<dbReference type="NCBIfam" id="TIGR01083">
    <property type="entry name" value="nth"/>
    <property type="match status" value="1"/>
</dbReference>
<dbReference type="PANTHER" id="PTHR10359:SF18">
    <property type="entry name" value="ENDONUCLEASE III"/>
    <property type="match status" value="1"/>
</dbReference>
<dbReference type="EMBL" id="JBGMEI010000001">
    <property type="protein sequence ID" value="MFO3664696.1"/>
    <property type="molecule type" value="Genomic_DNA"/>
</dbReference>
<gene>
    <name evidence="10 12" type="primary">nth</name>
    <name evidence="12" type="ORF">ACCQ41_00270</name>
</gene>
<dbReference type="SMART" id="SM00525">
    <property type="entry name" value="FES"/>
    <property type="match status" value="1"/>
</dbReference>
<dbReference type="PROSITE" id="PS01155">
    <property type="entry name" value="ENDONUCLEASE_III_2"/>
    <property type="match status" value="1"/>
</dbReference>
<evidence type="ECO:0000259" key="11">
    <source>
        <dbReference type="SMART" id="SM00478"/>
    </source>
</evidence>
<evidence type="ECO:0000256" key="1">
    <source>
        <dbReference type="ARBA" id="ARBA00008343"/>
    </source>
</evidence>
<dbReference type="EC" id="4.2.99.18" evidence="10"/>
<keyword evidence="13" id="KW-1185">Reference proteome</keyword>
<keyword evidence="10" id="KW-0238">DNA-binding</keyword>
<feature type="binding site" evidence="10">
    <location>
        <position position="196"/>
    </location>
    <ligand>
        <name>[4Fe-4S] cluster</name>
        <dbReference type="ChEBI" id="CHEBI:49883"/>
    </ligand>
</feature>
<dbReference type="Gene3D" id="1.10.1670.10">
    <property type="entry name" value="Helix-hairpin-Helix base-excision DNA repair enzymes (C-terminal)"/>
    <property type="match status" value="1"/>
</dbReference>
<evidence type="ECO:0000256" key="8">
    <source>
        <dbReference type="ARBA" id="ARBA00023204"/>
    </source>
</evidence>
<dbReference type="SMART" id="SM00478">
    <property type="entry name" value="ENDO3c"/>
    <property type="match status" value="1"/>
</dbReference>
<dbReference type="InterPro" id="IPR023170">
    <property type="entry name" value="HhH_base_excis_C"/>
</dbReference>
<comment type="similarity">
    <text evidence="1 10">Belongs to the Nth/MutY family.</text>
</comment>
<dbReference type="HAMAP" id="MF_00942">
    <property type="entry name" value="Nth"/>
    <property type="match status" value="1"/>
</dbReference>
<protein>
    <recommendedName>
        <fullName evidence="10">Endonuclease III</fullName>
        <ecNumber evidence="10">4.2.99.18</ecNumber>
    </recommendedName>
    <alternativeName>
        <fullName evidence="10">DNA-(apurinic or apyrimidinic site) lyase</fullName>
    </alternativeName>
</protein>
<dbReference type="RefSeq" id="WP_262122373.1">
    <property type="nucleotide sequence ID" value="NZ_JBGMEI010000001.1"/>
</dbReference>
<dbReference type="GO" id="GO:0140078">
    <property type="term" value="F:class I DNA-(apurinic or apyrimidinic site) endonuclease activity"/>
    <property type="evidence" value="ECO:0007669"/>
    <property type="project" value="UniProtKB-EC"/>
</dbReference>
<dbReference type="Proteomes" id="UP001637996">
    <property type="component" value="Unassembled WGS sequence"/>
</dbReference>
<evidence type="ECO:0000256" key="2">
    <source>
        <dbReference type="ARBA" id="ARBA00022485"/>
    </source>
</evidence>
<dbReference type="PIRSF" id="PIRSF001435">
    <property type="entry name" value="Nth"/>
    <property type="match status" value="1"/>
</dbReference>
<comment type="caution">
    <text evidence="12">The sequence shown here is derived from an EMBL/GenBank/DDBJ whole genome shotgun (WGS) entry which is preliminary data.</text>
</comment>
<evidence type="ECO:0000256" key="7">
    <source>
        <dbReference type="ARBA" id="ARBA00023014"/>
    </source>
</evidence>
<comment type="function">
    <text evidence="10">DNA repair enzyme that has both DNA N-glycosylase activity and AP-lyase activity. The DNA N-glycosylase activity releases various damaged pyrimidines from DNA by cleaving the N-glycosidic bond, leaving an AP (apurinic/apyrimidinic) site. The AP-lyase activity cleaves the phosphodiester bond 3' to the AP site by a beta-elimination, leaving a 3'-terminal unsaturated sugar and a product with a terminal 5'-phosphate.</text>
</comment>
<dbReference type="Gene3D" id="1.10.340.30">
    <property type="entry name" value="Hypothetical protein, domain 2"/>
    <property type="match status" value="1"/>
</dbReference>
<feature type="binding site" evidence="10">
    <location>
        <position position="189"/>
    </location>
    <ligand>
        <name>[4Fe-4S] cluster</name>
        <dbReference type="ChEBI" id="CHEBI:49883"/>
    </ligand>
</feature>
<keyword evidence="3 10" id="KW-0479">Metal-binding</keyword>
<feature type="binding site" evidence="10">
    <location>
        <position position="205"/>
    </location>
    <ligand>
        <name>[4Fe-4S] cluster</name>
        <dbReference type="ChEBI" id="CHEBI:49883"/>
    </ligand>
</feature>
<dbReference type="InterPro" id="IPR005759">
    <property type="entry name" value="Nth"/>
</dbReference>
<evidence type="ECO:0000313" key="12">
    <source>
        <dbReference type="EMBL" id="MFO3664696.1"/>
    </source>
</evidence>
<feature type="binding site" evidence="10">
    <location>
        <position position="199"/>
    </location>
    <ligand>
        <name>[4Fe-4S] cluster</name>
        <dbReference type="ChEBI" id="CHEBI:49883"/>
    </ligand>
</feature>
<comment type="cofactor">
    <cofactor evidence="10">
        <name>[4Fe-4S] cluster</name>
        <dbReference type="ChEBI" id="CHEBI:49883"/>
    </cofactor>
    <text evidence="10">Binds 1 [4Fe-4S] cluster.</text>
</comment>
<keyword evidence="6 10" id="KW-0408">Iron</keyword>
<keyword evidence="7 10" id="KW-0411">Iron-sulfur</keyword>
<evidence type="ECO:0000256" key="10">
    <source>
        <dbReference type="HAMAP-Rule" id="MF_00942"/>
    </source>
</evidence>
<accession>A0ABW9M7I8</accession>
<evidence type="ECO:0000256" key="5">
    <source>
        <dbReference type="ARBA" id="ARBA00022801"/>
    </source>
</evidence>
<reference evidence="12 13" key="1">
    <citation type="journal article" date="2025" name="Anaerobe">
        <title>Description of Anaerococcus kampingiae sp. nov., Anaerococcus groningensis sp. nov., Anaerococcus martiniensis sp. nov., and Anaerococcus cruorum sp. nov., isolated from human clinical specimens.</title>
        <authorList>
            <person name="Boiten K.E."/>
            <person name="Meijer J."/>
            <person name="van Wezel E.M."/>
            <person name="Veloo A.C.M."/>
        </authorList>
    </citation>
    <scope>NUCLEOTIDE SEQUENCE [LARGE SCALE GENOMIC DNA]</scope>
    <source>
        <strain evidence="12 13">ENR0831</strain>
    </source>
</reference>
<dbReference type="CDD" id="cd00056">
    <property type="entry name" value="ENDO3c"/>
    <property type="match status" value="1"/>
</dbReference>
<evidence type="ECO:0000256" key="4">
    <source>
        <dbReference type="ARBA" id="ARBA00022763"/>
    </source>
</evidence>
<dbReference type="Pfam" id="PF00730">
    <property type="entry name" value="HhH-GPD"/>
    <property type="match status" value="1"/>
</dbReference>
<sequence>MLNKNQIREVLDILSRMYEDPNKNLLNFETPFEALIATMLSAQSTDIRVNAVTSELFKVANTPKDFVNMDIKDLENWIKSIGIYKNKAKNIKATSQILVDDFNSEVPKDKAELIKLPGVGNKTANVVLANAFDIPAFAVDTHVFRVANRIGLVDAKNVSQTEAQLTKNVPEDEWNITHKRLISHGRAICKARGPLCEECDLNKLCLYYRRDND</sequence>
<dbReference type="InterPro" id="IPR000445">
    <property type="entry name" value="HhH_motif"/>
</dbReference>
<evidence type="ECO:0000256" key="9">
    <source>
        <dbReference type="ARBA" id="ARBA00023295"/>
    </source>
</evidence>
<keyword evidence="5 10" id="KW-0378">Hydrolase</keyword>
<dbReference type="InterPro" id="IPR003265">
    <property type="entry name" value="HhH-GPD_domain"/>
</dbReference>
<evidence type="ECO:0000256" key="6">
    <source>
        <dbReference type="ARBA" id="ARBA00023004"/>
    </source>
</evidence>
<dbReference type="PANTHER" id="PTHR10359">
    <property type="entry name" value="A/G-SPECIFIC ADENINE GLYCOSYLASE/ENDONUCLEASE III"/>
    <property type="match status" value="1"/>
</dbReference>
<keyword evidence="10 12" id="KW-0456">Lyase</keyword>
<dbReference type="Pfam" id="PF00633">
    <property type="entry name" value="HHH"/>
    <property type="match status" value="1"/>
</dbReference>
<keyword evidence="4 10" id="KW-0227">DNA damage</keyword>
<organism evidence="12 13">
    <name type="scientific">Anaerococcus martiniensis</name>
    <dbReference type="NCBI Taxonomy" id="3115615"/>
    <lineage>
        <taxon>Bacteria</taxon>
        <taxon>Bacillati</taxon>
        <taxon>Bacillota</taxon>
        <taxon>Tissierellia</taxon>
        <taxon>Tissierellales</taxon>
        <taxon>Peptoniphilaceae</taxon>
        <taxon>Anaerococcus</taxon>
    </lineage>
</organism>
<dbReference type="SUPFAM" id="SSF48150">
    <property type="entry name" value="DNA-glycosylase"/>
    <property type="match status" value="1"/>
</dbReference>
<dbReference type="InterPro" id="IPR003651">
    <property type="entry name" value="Endonuclease3_FeS-loop_motif"/>
</dbReference>
<keyword evidence="12" id="KW-0255">Endonuclease</keyword>
<evidence type="ECO:0000313" key="13">
    <source>
        <dbReference type="Proteomes" id="UP001637996"/>
    </source>
</evidence>